<dbReference type="EMBL" id="CARXXK010000001">
    <property type="protein sequence ID" value="CAI6343798.1"/>
    <property type="molecule type" value="Genomic_DNA"/>
</dbReference>
<dbReference type="InterPro" id="IPR000618">
    <property type="entry name" value="Insect_cuticle"/>
</dbReference>
<dbReference type="GO" id="GO:0031012">
    <property type="term" value="C:extracellular matrix"/>
    <property type="evidence" value="ECO:0007669"/>
    <property type="project" value="TreeGrafter"/>
</dbReference>
<keyword evidence="1 2" id="KW-0193">Cuticle</keyword>
<dbReference type="Pfam" id="PF00379">
    <property type="entry name" value="Chitin_bind_4"/>
    <property type="match status" value="1"/>
</dbReference>
<protein>
    <recommendedName>
        <fullName evidence="6">Cuticle protein</fullName>
    </recommendedName>
</protein>
<sequence length="154" mass="16306">MAVKMIVFATCLSSALAQYVVPAYPAAPTAYHLSPSYHVAPAYQVAPLYASAPAYQVAPAKAYVPVEPTNAPTPYSFVYSVNDPTTYDVKSQAESSDGNGNVKGFYSLLEADGSTRTVEYTADDYSGFNAVVKKEGGYASAAYKPAAAAPYKPY</sequence>
<dbReference type="InterPro" id="IPR031311">
    <property type="entry name" value="CHIT_BIND_RR_consensus"/>
</dbReference>
<dbReference type="PANTHER" id="PTHR12236">
    <property type="entry name" value="STRUCTURAL CONTITUENT OF CUTICLE"/>
    <property type="match status" value="1"/>
</dbReference>
<evidence type="ECO:0008006" key="6">
    <source>
        <dbReference type="Google" id="ProtNLM"/>
    </source>
</evidence>
<dbReference type="InterPro" id="IPR051217">
    <property type="entry name" value="Insect_Cuticle_Struc_Prot"/>
</dbReference>
<proteinExistence type="predicted"/>
<evidence type="ECO:0000256" key="3">
    <source>
        <dbReference type="SAM" id="SignalP"/>
    </source>
</evidence>
<name>A0AAV0VM98_9HEMI</name>
<evidence type="ECO:0000313" key="4">
    <source>
        <dbReference type="EMBL" id="CAI6343798.1"/>
    </source>
</evidence>
<dbReference type="GO" id="GO:0042302">
    <property type="term" value="F:structural constituent of cuticle"/>
    <property type="evidence" value="ECO:0007669"/>
    <property type="project" value="UniProtKB-UniRule"/>
</dbReference>
<feature type="chain" id="PRO_5043628516" description="Cuticle protein" evidence="3">
    <location>
        <begin position="18"/>
        <end position="154"/>
    </location>
</feature>
<dbReference type="PROSITE" id="PS00233">
    <property type="entry name" value="CHIT_BIND_RR_1"/>
    <property type="match status" value="1"/>
</dbReference>
<feature type="signal peptide" evidence="3">
    <location>
        <begin position="1"/>
        <end position="17"/>
    </location>
</feature>
<accession>A0AAV0VM98</accession>
<gene>
    <name evidence="4" type="ORF">MEUPH1_LOCUS1015</name>
</gene>
<dbReference type="PRINTS" id="PR00947">
    <property type="entry name" value="CUTICLE"/>
</dbReference>
<reference evidence="4 5" key="1">
    <citation type="submission" date="2023-01" db="EMBL/GenBank/DDBJ databases">
        <authorList>
            <person name="Whitehead M."/>
        </authorList>
    </citation>
    <scope>NUCLEOTIDE SEQUENCE [LARGE SCALE GENOMIC DNA]</scope>
</reference>
<dbReference type="PROSITE" id="PS51155">
    <property type="entry name" value="CHIT_BIND_RR_2"/>
    <property type="match status" value="1"/>
</dbReference>
<dbReference type="GO" id="GO:0005615">
    <property type="term" value="C:extracellular space"/>
    <property type="evidence" value="ECO:0007669"/>
    <property type="project" value="TreeGrafter"/>
</dbReference>
<keyword evidence="3" id="KW-0732">Signal</keyword>
<organism evidence="4 5">
    <name type="scientific">Macrosiphum euphorbiae</name>
    <name type="common">potato aphid</name>
    <dbReference type="NCBI Taxonomy" id="13131"/>
    <lineage>
        <taxon>Eukaryota</taxon>
        <taxon>Metazoa</taxon>
        <taxon>Ecdysozoa</taxon>
        <taxon>Arthropoda</taxon>
        <taxon>Hexapoda</taxon>
        <taxon>Insecta</taxon>
        <taxon>Pterygota</taxon>
        <taxon>Neoptera</taxon>
        <taxon>Paraneoptera</taxon>
        <taxon>Hemiptera</taxon>
        <taxon>Sternorrhyncha</taxon>
        <taxon>Aphidomorpha</taxon>
        <taxon>Aphidoidea</taxon>
        <taxon>Aphididae</taxon>
        <taxon>Macrosiphini</taxon>
        <taxon>Macrosiphum</taxon>
    </lineage>
</organism>
<dbReference type="PANTHER" id="PTHR12236:SF95">
    <property type="entry name" value="CUTICULAR PROTEIN 76BD, ISOFORM C-RELATED"/>
    <property type="match status" value="1"/>
</dbReference>
<evidence type="ECO:0000256" key="2">
    <source>
        <dbReference type="PROSITE-ProRule" id="PRU00497"/>
    </source>
</evidence>
<comment type="caution">
    <text evidence="4">The sequence shown here is derived from an EMBL/GenBank/DDBJ whole genome shotgun (WGS) entry which is preliminary data.</text>
</comment>
<keyword evidence="5" id="KW-1185">Reference proteome</keyword>
<dbReference type="AlphaFoldDB" id="A0AAV0VM98"/>
<evidence type="ECO:0000313" key="5">
    <source>
        <dbReference type="Proteomes" id="UP001160148"/>
    </source>
</evidence>
<dbReference type="Proteomes" id="UP001160148">
    <property type="component" value="Unassembled WGS sequence"/>
</dbReference>
<evidence type="ECO:0000256" key="1">
    <source>
        <dbReference type="ARBA" id="ARBA00022460"/>
    </source>
</evidence>